<name>A0AAV8VYU5_9CUCU</name>
<gene>
    <name evidence="2" type="ORF">NQ315_015096</name>
</gene>
<feature type="compositionally biased region" description="Polar residues" evidence="1">
    <location>
        <begin position="68"/>
        <end position="111"/>
    </location>
</feature>
<feature type="compositionally biased region" description="Low complexity" evidence="1">
    <location>
        <begin position="259"/>
        <end position="273"/>
    </location>
</feature>
<dbReference type="Proteomes" id="UP001159042">
    <property type="component" value="Unassembled WGS sequence"/>
</dbReference>
<feature type="compositionally biased region" description="Polar residues" evidence="1">
    <location>
        <begin position="493"/>
        <end position="506"/>
    </location>
</feature>
<feature type="region of interest" description="Disordered" evidence="1">
    <location>
        <begin position="68"/>
        <end position="126"/>
    </location>
</feature>
<dbReference type="AlphaFoldDB" id="A0AAV8VYU5"/>
<protein>
    <submittedName>
        <fullName evidence="2">Uncharacterized protein</fullName>
    </submittedName>
</protein>
<feature type="region of interest" description="Disordered" evidence="1">
    <location>
        <begin position="309"/>
        <end position="334"/>
    </location>
</feature>
<evidence type="ECO:0000313" key="3">
    <source>
        <dbReference type="Proteomes" id="UP001159042"/>
    </source>
</evidence>
<feature type="region of interest" description="Disordered" evidence="1">
    <location>
        <begin position="568"/>
        <end position="617"/>
    </location>
</feature>
<dbReference type="EMBL" id="JANEYG010000023">
    <property type="protein sequence ID" value="KAJ8918776.1"/>
    <property type="molecule type" value="Genomic_DNA"/>
</dbReference>
<reference evidence="2 3" key="1">
    <citation type="journal article" date="2023" name="Insect Mol. Biol.">
        <title>Genome sequencing provides insights into the evolution of gene families encoding plant cell wall-degrading enzymes in longhorned beetles.</title>
        <authorList>
            <person name="Shin N.R."/>
            <person name="Okamura Y."/>
            <person name="Kirsch R."/>
            <person name="Pauchet Y."/>
        </authorList>
    </citation>
    <scope>NUCLEOTIDE SEQUENCE [LARGE SCALE GENOMIC DNA]</scope>
    <source>
        <strain evidence="2">EAD_L_NR</strain>
    </source>
</reference>
<comment type="caution">
    <text evidence="2">The sequence shown here is derived from an EMBL/GenBank/DDBJ whole genome shotgun (WGS) entry which is preliminary data.</text>
</comment>
<proteinExistence type="predicted"/>
<accession>A0AAV8VYU5</accession>
<sequence>MFGGKLRSWMEAVRPRKKQHRKDKSTKIINTHVLTSESKNFNKREELDNAIILPNDFKENDSREIIASNASKNGNTNSQSSATGVSNSRYSANNLSSPESAYSTGYSTDGTSPGGPPDYLINNSSTHPDRCNLEGALLNSSQLPNSCNRNSAAIVLKNSPQLNHLKGPRTPILQIRENGETKTVAAQEIIGVPSSPSMGITSPRQRNRIRTNPWLPSNIPSPTPMKHYSNKATLPSKIRDSPRSRLFLSTVISRRHSLSSSSCSSLSGTGLSLDHSRPRSASDEEDCTLNEMMGKYDESYVYEKETDILSDSDPTDCETDIDTGQDGGDEDEPFEGELDFIDNGSHLEFDSRFDRNTGHCSYYNYDNSKKRSSRRRTTPTPLSVRRADHRAISKLALEECLKRRSNSVSFYNNHINTIDKRDKEADLKYKELIVEAEQILRTMKTNGLSPRRIPGPANKRVEHLRITEGTKVDVLKYRPVGFTKDNPADTVFSKRTPSNHTHSGTRFSPKKSHITNFLINNSSIVVGKECEEYSDMFHISNRKKKEDNMQAQTNILHEEKNVNIIRASPRRKHYSNKNRCVNSSSDSDDELENSSKYTSSSCPQSEPVRRKKPQKKNKMVMFNLSREGNHGVQIKSSKTNSTDNLRQQVLLNTIANLKRNLEDQSASLKQSYFHQSYFYMTLYILSHNSHNNHQLMLLLMESENTLEFLHSTVCLLKAEIRAGPPTSKYATLIPNCAYDDEMIAITVIK</sequence>
<feature type="compositionally biased region" description="Polar residues" evidence="1">
    <location>
        <begin position="194"/>
        <end position="204"/>
    </location>
</feature>
<keyword evidence="3" id="KW-1185">Reference proteome</keyword>
<organism evidence="2 3">
    <name type="scientific">Exocentrus adspersus</name>
    <dbReference type="NCBI Taxonomy" id="1586481"/>
    <lineage>
        <taxon>Eukaryota</taxon>
        <taxon>Metazoa</taxon>
        <taxon>Ecdysozoa</taxon>
        <taxon>Arthropoda</taxon>
        <taxon>Hexapoda</taxon>
        <taxon>Insecta</taxon>
        <taxon>Pterygota</taxon>
        <taxon>Neoptera</taxon>
        <taxon>Endopterygota</taxon>
        <taxon>Coleoptera</taxon>
        <taxon>Polyphaga</taxon>
        <taxon>Cucujiformia</taxon>
        <taxon>Chrysomeloidea</taxon>
        <taxon>Cerambycidae</taxon>
        <taxon>Lamiinae</taxon>
        <taxon>Acanthocinini</taxon>
        <taxon>Exocentrus</taxon>
    </lineage>
</organism>
<feature type="region of interest" description="Disordered" evidence="1">
    <location>
        <begin position="488"/>
        <end position="510"/>
    </location>
</feature>
<feature type="region of interest" description="Disordered" evidence="1">
    <location>
        <begin position="193"/>
        <end position="237"/>
    </location>
</feature>
<evidence type="ECO:0000256" key="1">
    <source>
        <dbReference type="SAM" id="MobiDB-lite"/>
    </source>
</evidence>
<evidence type="ECO:0000313" key="2">
    <source>
        <dbReference type="EMBL" id="KAJ8918776.1"/>
    </source>
</evidence>
<feature type="region of interest" description="Disordered" evidence="1">
    <location>
        <begin position="259"/>
        <end position="285"/>
    </location>
</feature>